<accession>A0A0F9KJ29</accession>
<name>A0A0F9KJ29_9ZZZZ</name>
<organism evidence="1">
    <name type="scientific">marine sediment metagenome</name>
    <dbReference type="NCBI Taxonomy" id="412755"/>
    <lineage>
        <taxon>unclassified sequences</taxon>
        <taxon>metagenomes</taxon>
        <taxon>ecological metagenomes</taxon>
    </lineage>
</organism>
<protein>
    <submittedName>
        <fullName evidence="1">Uncharacterized protein</fullName>
    </submittedName>
</protein>
<dbReference type="AlphaFoldDB" id="A0A0F9KJ29"/>
<evidence type="ECO:0000313" key="1">
    <source>
        <dbReference type="EMBL" id="KKM81958.1"/>
    </source>
</evidence>
<gene>
    <name evidence="1" type="ORF">LCGC14_1324520</name>
</gene>
<comment type="caution">
    <text evidence="1">The sequence shown here is derived from an EMBL/GenBank/DDBJ whole genome shotgun (WGS) entry which is preliminary data.</text>
</comment>
<dbReference type="EMBL" id="LAZR01007935">
    <property type="protein sequence ID" value="KKM81958.1"/>
    <property type="molecule type" value="Genomic_DNA"/>
</dbReference>
<sequence>MIATKTVTAANQMSSSVVLTGYFNLSISGTWVATVTVQRSFDSGDTWFNVDTFTENTQEYGLEPERNVYYRVGVKTGDFTSGEVVLRLSN</sequence>
<reference evidence="1" key="1">
    <citation type="journal article" date="2015" name="Nature">
        <title>Complex archaea that bridge the gap between prokaryotes and eukaryotes.</title>
        <authorList>
            <person name="Spang A."/>
            <person name="Saw J.H."/>
            <person name="Jorgensen S.L."/>
            <person name="Zaremba-Niedzwiedzka K."/>
            <person name="Martijn J."/>
            <person name="Lind A.E."/>
            <person name="van Eijk R."/>
            <person name="Schleper C."/>
            <person name="Guy L."/>
            <person name="Ettema T.J."/>
        </authorList>
    </citation>
    <scope>NUCLEOTIDE SEQUENCE</scope>
</reference>
<proteinExistence type="predicted"/>